<evidence type="ECO:0000256" key="5">
    <source>
        <dbReference type="SAM" id="Phobius"/>
    </source>
</evidence>
<feature type="transmembrane region" description="Helical" evidence="5">
    <location>
        <begin position="294"/>
        <end position="315"/>
    </location>
</feature>
<dbReference type="InterPro" id="IPR039421">
    <property type="entry name" value="Type_1_exporter"/>
</dbReference>
<reference evidence="8 9" key="1">
    <citation type="submission" date="2020-08" db="EMBL/GenBank/DDBJ databases">
        <title>Sequencing the genomes of 1000 actinobacteria strains.</title>
        <authorList>
            <person name="Klenk H.-P."/>
        </authorList>
    </citation>
    <scope>NUCLEOTIDE SEQUENCE [LARGE SCALE GENOMIC DNA]</scope>
    <source>
        <strain evidence="8 9">DSM 45790</strain>
    </source>
</reference>
<organism evidence="8 9">
    <name type="scientific">Sphaerisporangium krabiense</name>
    <dbReference type="NCBI Taxonomy" id="763782"/>
    <lineage>
        <taxon>Bacteria</taxon>
        <taxon>Bacillati</taxon>
        <taxon>Actinomycetota</taxon>
        <taxon>Actinomycetes</taxon>
        <taxon>Streptosporangiales</taxon>
        <taxon>Streptosporangiaceae</taxon>
        <taxon>Sphaerisporangium</taxon>
    </lineage>
</organism>
<name>A0A7W8ZD59_9ACTN</name>
<keyword evidence="2 5" id="KW-0812">Transmembrane</keyword>
<keyword evidence="4 5" id="KW-0472">Membrane</keyword>
<feature type="transmembrane region" description="Helical" evidence="5">
    <location>
        <begin position="263"/>
        <end position="282"/>
    </location>
</feature>
<dbReference type="InterPro" id="IPR036640">
    <property type="entry name" value="ABC1_TM_sf"/>
</dbReference>
<evidence type="ECO:0000256" key="3">
    <source>
        <dbReference type="ARBA" id="ARBA00022989"/>
    </source>
</evidence>
<protein>
    <submittedName>
        <fullName evidence="8">ABC-type bacteriocin/lantibiotic exporter with double-glycine peptidase domain</fullName>
    </submittedName>
</protein>
<dbReference type="CDD" id="cd07346">
    <property type="entry name" value="ABC_6TM_exporters"/>
    <property type="match status" value="1"/>
</dbReference>
<dbReference type="PROSITE" id="PS50929">
    <property type="entry name" value="ABC_TM1F"/>
    <property type="match status" value="1"/>
</dbReference>
<evidence type="ECO:0000313" key="9">
    <source>
        <dbReference type="Proteomes" id="UP000588112"/>
    </source>
</evidence>
<evidence type="ECO:0000259" key="7">
    <source>
        <dbReference type="PROSITE" id="PS50929"/>
    </source>
</evidence>
<keyword evidence="9" id="KW-1185">Reference proteome</keyword>
<evidence type="ECO:0000256" key="4">
    <source>
        <dbReference type="ARBA" id="ARBA00023136"/>
    </source>
</evidence>
<feature type="transmembrane region" description="Helical" evidence="5">
    <location>
        <begin position="75"/>
        <end position="98"/>
    </location>
</feature>
<evidence type="ECO:0000259" key="6">
    <source>
        <dbReference type="PROSITE" id="PS50893"/>
    </source>
</evidence>
<comment type="subcellular location">
    <subcellularLocation>
        <location evidence="1">Cell membrane</location>
        <topology evidence="1">Multi-pass membrane protein</topology>
    </subcellularLocation>
</comment>
<dbReference type="PROSITE" id="PS00211">
    <property type="entry name" value="ABC_TRANSPORTER_1"/>
    <property type="match status" value="1"/>
</dbReference>
<feature type="transmembrane region" description="Helical" evidence="5">
    <location>
        <begin position="41"/>
        <end position="63"/>
    </location>
</feature>
<dbReference type="InterPro" id="IPR011527">
    <property type="entry name" value="ABC1_TM_dom"/>
</dbReference>
<keyword evidence="3 5" id="KW-1133">Transmembrane helix</keyword>
<dbReference type="GO" id="GO:0016887">
    <property type="term" value="F:ATP hydrolysis activity"/>
    <property type="evidence" value="ECO:0007669"/>
    <property type="project" value="InterPro"/>
</dbReference>
<dbReference type="SUPFAM" id="SSF90123">
    <property type="entry name" value="ABC transporter transmembrane region"/>
    <property type="match status" value="1"/>
</dbReference>
<feature type="transmembrane region" description="Helical" evidence="5">
    <location>
        <begin position="179"/>
        <end position="199"/>
    </location>
</feature>
<dbReference type="Pfam" id="PF00005">
    <property type="entry name" value="ABC_tran"/>
    <property type="match status" value="1"/>
</dbReference>
<dbReference type="Gene3D" id="3.40.50.300">
    <property type="entry name" value="P-loop containing nucleotide triphosphate hydrolases"/>
    <property type="match status" value="1"/>
</dbReference>
<dbReference type="AlphaFoldDB" id="A0A7W8ZD59"/>
<dbReference type="GO" id="GO:0005524">
    <property type="term" value="F:ATP binding"/>
    <property type="evidence" value="ECO:0007669"/>
    <property type="project" value="InterPro"/>
</dbReference>
<dbReference type="RefSeq" id="WP_184617991.1">
    <property type="nucleotide sequence ID" value="NZ_BOOS01000008.1"/>
</dbReference>
<proteinExistence type="predicted"/>
<dbReference type="InterPro" id="IPR003439">
    <property type="entry name" value="ABC_transporter-like_ATP-bd"/>
</dbReference>
<comment type="caution">
    <text evidence="8">The sequence shown here is derived from an EMBL/GenBank/DDBJ whole genome shotgun (WGS) entry which is preliminary data.</text>
</comment>
<dbReference type="GO" id="GO:0005886">
    <property type="term" value="C:plasma membrane"/>
    <property type="evidence" value="ECO:0007669"/>
    <property type="project" value="UniProtKB-SubCell"/>
</dbReference>
<dbReference type="InterPro" id="IPR017871">
    <property type="entry name" value="ABC_transporter-like_CS"/>
</dbReference>
<gene>
    <name evidence="8" type="ORF">BJ981_007299</name>
</gene>
<dbReference type="InterPro" id="IPR027417">
    <property type="entry name" value="P-loop_NTPase"/>
</dbReference>
<dbReference type="SUPFAM" id="SSF52540">
    <property type="entry name" value="P-loop containing nucleoside triphosphate hydrolases"/>
    <property type="match status" value="1"/>
</dbReference>
<dbReference type="PANTHER" id="PTHR43394:SF1">
    <property type="entry name" value="ATP-BINDING CASSETTE SUB-FAMILY B MEMBER 10, MITOCHONDRIAL"/>
    <property type="match status" value="1"/>
</dbReference>
<dbReference type="Pfam" id="PF00664">
    <property type="entry name" value="ABC_membrane"/>
    <property type="match status" value="1"/>
</dbReference>
<accession>A0A7W8ZD59</accession>
<dbReference type="PROSITE" id="PS50893">
    <property type="entry name" value="ABC_TRANSPORTER_2"/>
    <property type="match status" value="1"/>
</dbReference>
<dbReference type="Gene3D" id="1.20.1560.10">
    <property type="entry name" value="ABC transporter type 1, transmembrane domain"/>
    <property type="match status" value="1"/>
</dbReference>
<dbReference type="Proteomes" id="UP000588112">
    <property type="component" value="Unassembled WGS sequence"/>
</dbReference>
<feature type="transmembrane region" description="Helical" evidence="5">
    <location>
        <begin position="152"/>
        <end position="173"/>
    </location>
</feature>
<dbReference type="GO" id="GO:0015421">
    <property type="term" value="F:ABC-type oligopeptide transporter activity"/>
    <property type="evidence" value="ECO:0007669"/>
    <property type="project" value="TreeGrafter"/>
</dbReference>
<evidence type="ECO:0000313" key="8">
    <source>
        <dbReference type="EMBL" id="MBB5631513.1"/>
    </source>
</evidence>
<feature type="domain" description="ABC transmembrane type-1" evidence="7">
    <location>
        <begin position="42"/>
        <end position="323"/>
    </location>
</feature>
<dbReference type="EMBL" id="JACHBR010000003">
    <property type="protein sequence ID" value="MBB5631513.1"/>
    <property type="molecule type" value="Genomic_DNA"/>
</dbReference>
<feature type="domain" description="ABC transporter" evidence="6">
    <location>
        <begin position="332"/>
        <end position="576"/>
    </location>
</feature>
<evidence type="ECO:0000256" key="2">
    <source>
        <dbReference type="ARBA" id="ARBA00022692"/>
    </source>
</evidence>
<sequence length="588" mass="61329">MAGVRQWLDRTTETWAPPASGDLTSSFRFLLWLTRSQSRRVALGAVLSSCWMAGLAVTPWVMARVVDEGLVAGDAAALVGWASVLPAVGVLNALLGVGRHRTMTKIRMDASFRSIRATVWHTSRLGASLARRVSAGEVVTVGMADVQTVAQALTVTGPGVGAVVAYAAVAVVLFTISPLLAAVVLAGVPLLAIAVGPFLRRIERTSGEYRVHQARLTTGLVDVLAGLRVLNGLGGKTFMAERYGRQSRELVDRGYRVAGPSSWVGALSGGLPALFLAAVVWSSARMAAAGDITIGDVVAVYGYVAVLIVPVSSLIEGGGDLVRARVAGQRIIDLLNLPVAHDGDRDPVTIPAGCGPLADPHSGVIVRPGLFTALVAARPAEAIAVIERLGRLSGDSEAGVTWAGVPIAEVAREEFRRRLVVADNDAEVFAGSVRDIVAGRLKPDDGRIRAALRVAVAEDVVEALPGGLDAAVAAGGSDLSGGQRQRIRLARAVYCAPDVLLAVDPTSAVDATTEAVMIDRLREARRGLTTVITTTSPLVLDRADEVIVLADGHASSAGTHAELLRGDTGYRGLVSRALDDTEGDQVGR</sequence>
<evidence type="ECO:0000256" key="1">
    <source>
        <dbReference type="ARBA" id="ARBA00004651"/>
    </source>
</evidence>
<dbReference type="PANTHER" id="PTHR43394">
    <property type="entry name" value="ATP-DEPENDENT PERMEASE MDL1, MITOCHONDRIAL"/>
    <property type="match status" value="1"/>
</dbReference>